<dbReference type="InterPro" id="IPR050272">
    <property type="entry name" value="Isochorismatase-like_hydrls"/>
</dbReference>
<evidence type="ECO:0000259" key="2">
    <source>
        <dbReference type="Pfam" id="PF00857"/>
    </source>
</evidence>
<dbReference type="EMBL" id="RJKM01000001">
    <property type="protein sequence ID" value="ROP36597.1"/>
    <property type="molecule type" value="Genomic_DNA"/>
</dbReference>
<dbReference type="Proteomes" id="UP000268727">
    <property type="component" value="Unassembled WGS sequence"/>
</dbReference>
<organism evidence="3 4">
    <name type="scientific">Saccharothrix texasensis</name>
    <dbReference type="NCBI Taxonomy" id="103734"/>
    <lineage>
        <taxon>Bacteria</taxon>
        <taxon>Bacillati</taxon>
        <taxon>Actinomycetota</taxon>
        <taxon>Actinomycetes</taxon>
        <taxon>Pseudonocardiales</taxon>
        <taxon>Pseudonocardiaceae</taxon>
        <taxon>Saccharothrix</taxon>
    </lineage>
</organism>
<reference evidence="3 4" key="1">
    <citation type="submission" date="2018-11" db="EMBL/GenBank/DDBJ databases">
        <title>Sequencing the genomes of 1000 actinobacteria strains.</title>
        <authorList>
            <person name="Klenk H.-P."/>
        </authorList>
    </citation>
    <scope>NUCLEOTIDE SEQUENCE [LARGE SCALE GENOMIC DNA]</scope>
    <source>
        <strain evidence="3 4">DSM 44231</strain>
    </source>
</reference>
<dbReference type="Pfam" id="PF00857">
    <property type="entry name" value="Isochorismatase"/>
    <property type="match status" value="1"/>
</dbReference>
<evidence type="ECO:0000256" key="1">
    <source>
        <dbReference type="ARBA" id="ARBA00022801"/>
    </source>
</evidence>
<dbReference type="InterPro" id="IPR000868">
    <property type="entry name" value="Isochorismatase-like_dom"/>
</dbReference>
<dbReference type="PANTHER" id="PTHR43540">
    <property type="entry name" value="PEROXYUREIDOACRYLATE/UREIDOACRYLATE AMIDOHYDROLASE-RELATED"/>
    <property type="match status" value="1"/>
</dbReference>
<protein>
    <submittedName>
        <fullName evidence="3">Nicotinamidase-related amidase</fullName>
    </submittedName>
</protein>
<keyword evidence="1" id="KW-0378">Hydrolase</keyword>
<accession>A0A3N1H238</accession>
<evidence type="ECO:0000313" key="3">
    <source>
        <dbReference type="EMBL" id="ROP36597.1"/>
    </source>
</evidence>
<dbReference type="AlphaFoldDB" id="A0A3N1H238"/>
<name>A0A3N1H238_9PSEU</name>
<dbReference type="OrthoDB" id="7500697at2"/>
<proteinExistence type="predicted"/>
<dbReference type="PANTHER" id="PTHR43540:SF1">
    <property type="entry name" value="ISOCHORISMATASE HYDROLASE"/>
    <property type="match status" value="1"/>
</dbReference>
<comment type="caution">
    <text evidence="3">The sequence shown here is derived from an EMBL/GenBank/DDBJ whole genome shotgun (WGS) entry which is preliminary data.</text>
</comment>
<keyword evidence="4" id="KW-1185">Reference proteome</keyword>
<gene>
    <name evidence="3" type="ORF">EDD40_1871</name>
</gene>
<dbReference type="Gene3D" id="3.40.50.850">
    <property type="entry name" value="Isochorismatase-like"/>
    <property type="match status" value="1"/>
</dbReference>
<dbReference type="SUPFAM" id="SSF52499">
    <property type="entry name" value="Isochorismatase-like hydrolases"/>
    <property type="match status" value="1"/>
</dbReference>
<dbReference type="InterPro" id="IPR036380">
    <property type="entry name" value="Isochorismatase-like_sf"/>
</dbReference>
<dbReference type="RefSeq" id="WP_123742551.1">
    <property type="nucleotide sequence ID" value="NZ_RJKM01000001.1"/>
</dbReference>
<dbReference type="GO" id="GO:0016787">
    <property type="term" value="F:hydrolase activity"/>
    <property type="evidence" value="ECO:0007669"/>
    <property type="project" value="UniProtKB-KW"/>
</dbReference>
<feature type="domain" description="Isochorismatase-like" evidence="2">
    <location>
        <begin position="35"/>
        <end position="216"/>
    </location>
</feature>
<evidence type="ECO:0000313" key="4">
    <source>
        <dbReference type="Proteomes" id="UP000268727"/>
    </source>
</evidence>
<sequence length="231" mass="25124">MGKPWDGVVPEEDVAAFGREFDRQERPITAGARPAVVVVDMTRAFVDSAYPTGWSPTGQPAAEATARLLAVARGSGVPVFFTKAFATPDHVRRPVEVGRWKLNRAPEPLPEGTPPGDVIDERLAPLPDEVVIDKGTKPSGFYGTPLASYLVHAGCDTVIVTGMTTSGCVRATVVDAFQHNFHVVVPFECTADRSQISHKINLFDIHMKYADVISLDETVEYIRKLTAAEDH</sequence>